<feature type="transmembrane region" description="Helical" evidence="2">
    <location>
        <begin position="1869"/>
        <end position="1893"/>
    </location>
</feature>
<gene>
    <name evidence="3" type="ORF">DNK47_02245</name>
</gene>
<evidence type="ECO:0000256" key="2">
    <source>
        <dbReference type="SAM" id="Phobius"/>
    </source>
</evidence>
<keyword evidence="2" id="KW-1133">Transmembrane helix</keyword>
<sequence>MFLLSKTVTNHLRSNLFSSSVITFFAGCSAFVQISTDNIKGIIDTSLFPYSSLPKNDMFIKTGKVENYMGGSSFTVPVEVTVVDAEVKPNAPKEIRIITPLGWMTTFEHKMAPERMSRFRQTKADYGSDYCMPMTGLKSIYTNYWVRPHLRFKGVWDAEFKGNGKQLVAKENPKYRRECAEYTEEHALGDEFLGKLLEDYVQSWFNEQKNSGNGEGLVVFVKGNQVEAKDQKKKELKQELTPFLKSNSDDNGPEKCHNHNHNHNQKWCGWNFTNGRPTDSKGQNQYGTGLGSGIEFSSYCGITKKKGEGKCNDAEAPSGIYGGWRAKNQKVSKLELLAGTEAKKMMESEYLKKHQERRKNKLKIEMEDLLLDTQHLDVRKILEDFRKNPDQAMTQVSQVSSNSRVSQHSDELWVPIEQNPWLKEAAGRTMKRTADVTKIFNKYRLHQDNQLKTRKKSSKEKEQLKFNIHKSVQLSNVGITQVSSSAEQKANKFDGHSFKVIAYEEDWERGIVNPIKIIKGNPLFRARENQERLLNEFIRNYDEPFYSPAMIPMLRMISRAKYSDSELEKTKPQQDNQVQQTNQEYRGVRNTLHWWVDYLQYPWRDTWNIPAIKTTQFEPVMYTTLQLWLEEIFKRTWSSNGSRIIFNFTTPYKHYIISKELLPSLYVPISNFKTIGYIDQPTSSFTVVSPEYAKIHGLEPISDEQYKEFRKLVNNLWLTQETWEGAYKKFIQNPNNSKHLVNVGEKQMIIVGTGQTPDLLYPVQSWITLQPDKNKEALIYVDNYGFNDLKDRGTVKYQEQYITIGLPENTLAKGPAERKAYKEKLKRFIDSKMNNYKDYYHITLLGEDEGSDQLYAIRNSYIPTFQTRVGAVSYILSCAVYVVVLLLLLILIKKYLQSNLYLFGNFVANGMIKIDVLLNICLFTLVPLAIATTMGFLLSWAMQSSFYSIISAFWYLTVQMNPLGATNALYFILKVLAFMVPISYFYSRYALKDNVSALLKTTASLKVNRLTLFVYRIIHKISAMWKFKSVLVFNTFGQSGILSMTSVIGFIFLNFFLHNHGQFSKVSKTENEVKTHEFELDFQTPTQQSGEYNLATYEEIGQKIKKNGGAGQKTTDYYSSSYREPKLLEKVWEKYTGKSIKKPEKMDECSYDKKSKSGVLKVAKFDELFCLVKKKNGGQQEEWTIEENGSSGAEETYYIRDKEIYKTNGTGESSSSNQNLKQLLDKYPNYWIISARDQDIASSAMDFFKGKTLMRILLDIDFEYSSDTGYQKYNIWDQQSKELEKIQPILQKMDEKNYDKFIEDLVKSKYGPLFVSKFMKKHENTNTLSTSTTTTPQDDSKVLSRQGDKHKGKKSWYFKGTDIGREEQETNRRQQDSKCLEPNQELKKVNGGSNGSCSSNSSQSGRTKRSTSQAKPFESGIYHLDSKKIVFFNEATDIDKELFIIYNPEFLYLVFTAIEDFAKQRETKFKKKNPVIDYSLPIKYTFGNIVHSARTDSDGTDASGDQEPEYYSSTMKNGGSGSFDPNKTPDGDQTYTWSQGELKNGGNELKKDARIIGLKQDKRGSFYKLYENGKLINSKLYENTTKVSSGSEEPYPILINKFAAKKHNLKVGDTITFKPENHYTRFTCQLKPIETQPQLTSASADDGCKLSTDRKTWNNKKIKDNKLRVAGIFDSYYKEAYFMSQKDLNKILGLNEDKGFNGIFTPKREQGRYPDQLSVSLSSYSVSGIYTIIQQKTGNAAFNLLFSSNAPFKDSDLNGGKSTGGGDTYFAKRNYSIFETQVGKGAVGYEEYIKTGPKVNQTQQTSTASDSESQKSGKVDEAVQKLTSRIAQTFKDYPNPMGTALLWIMNHSIVGDVVFNNLSNLTNNVSYLVIFVIFPLLLVSLITIVYLLIKDLENVFVTMKLLGFGTKENSMPIIVYLLFLLFLSSFIGSLVVPKVLGKYVDVLFNSQSILLPLITSNVLMVGVFGILAGIYLFSIFRSYVKIKGIYLPVSIKLLVG</sequence>
<feature type="transmembrane region" description="Helical" evidence="2">
    <location>
        <begin position="968"/>
        <end position="986"/>
    </location>
</feature>
<feature type="region of interest" description="Disordered" evidence="1">
    <location>
        <begin position="1799"/>
        <end position="1820"/>
    </location>
</feature>
<protein>
    <submittedName>
        <fullName evidence="3">ABC transporter permease</fullName>
    </submittedName>
</protein>
<evidence type="ECO:0000313" key="3">
    <source>
        <dbReference type="EMBL" id="RAO94947.1"/>
    </source>
</evidence>
<feature type="compositionally biased region" description="Basic and acidic residues" evidence="1">
    <location>
        <begin position="1362"/>
        <end position="1388"/>
    </location>
</feature>
<feature type="region of interest" description="Disordered" evidence="1">
    <location>
        <begin position="1495"/>
        <end position="1543"/>
    </location>
</feature>
<accession>A0A328PRK6</accession>
<feature type="transmembrane region" description="Helical" evidence="2">
    <location>
        <begin position="1953"/>
        <end position="1977"/>
    </location>
</feature>
<keyword evidence="4" id="KW-1185">Reference proteome</keyword>
<dbReference type="EMBL" id="QKVO01000009">
    <property type="protein sequence ID" value="RAO94947.1"/>
    <property type="molecule type" value="Genomic_DNA"/>
</dbReference>
<feature type="transmembrane region" description="Helical" evidence="2">
    <location>
        <begin position="871"/>
        <end position="892"/>
    </location>
</feature>
<feature type="transmembrane region" description="Helical" evidence="2">
    <location>
        <begin position="1030"/>
        <end position="1057"/>
    </location>
</feature>
<proteinExistence type="predicted"/>
<feature type="compositionally biased region" description="Polar residues" evidence="1">
    <location>
        <begin position="1531"/>
        <end position="1541"/>
    </location>
</feature>
<comment type="caution">
    <text evidence="3">The sequence shown here is derived from an EMBL/GenBank/DDBJ whole genome shotgun (WGS) entry which is preliminary data.</text>
</comment>
<dbReference type="Proteomes" id="UP000249762">
    <property type="component" value="Unassembled WGS sequence"/>
</dbReference>
<dbReference type="RefSeq" id="WP_112665565.1">
    <property type="nucleotide sequence ID" value="NZ_QKVO01000009.1"/>
</dbReference>
<evidence type="ECO:0000313" key="4">
    <source>
        <dbReference type="Proteomes" id="UP000249762"/>
    </source>
</evidence>
<feature type="compositionally biased region" description="Low complexity" evidence="1">
    <location>
        <begin position="1395"/>
        <end position="1405"/>
    </location>
</feature>
<organism evidence="3 4">
    <name type="scientific">Mycoplasma wenyonii</name>
    <dbReference type="NCBI Taxonomy" id="65123"/>
    <lineage>
        <taxon>Bacteria</taxon>
        <taxon>Bacillati</taxon>
        <taxon>Mycoplasmatota</taxon>
        <taxon>Mollicutes</taxon>
        <taxon>Mycoplasmataceae</taxon>
        <taxon>Mycoplasma</taxon>
    </lineage>
</organism>
<keyword evidence="2" id="KW-0812">Transmembrane</keyword>
<feature type="region of interest" description="Disordered" evidence="1">
    <location>
        <begin position="1325"/>
        <end position="1415"/>
    </location>
</feature>
<evidence type="ECO:0000256" key="1">
    <source>
        <dbReference type="SAM" id="MobiDB-lite"/>
    </source>
</evidence>
<feature type="compositionally biased region" description="Low complexity" evidence="1">
    <location>
        <begin position="1325"/>
        <end position="1335"/>
    </location>
</feature>
<dbReference type="OrthoDB" id="403889at2"/>
<reference evidence="4" key="1">
    <citation type="submission" date="2018-06" db="EMBL/GenBank/DDBJ databases">
        <authorList>
            <person name="Martinez Ocampo F."/>
            <person name="Quiroz Castaneda R.E."/>
            <person name="Rojas Lopez X."/>
        </authorList>
    </citation>
    <scope>NUCLEOTIDE SEQUENCE [LARGE SCALE GENOMIC DNA]</scope>
    <source>
        <strain evidence="4">INIFAP02</strain>
    </source>
</reference>
<keyword evidence="2" id="KW-0472">Membrane</keyword>
<feature type="transmembrane region" description="Helical" evidence="2">
    <location>
        <begin position="912"/>
        <end position="931"/>
    </location>
</feature>
<feature type="transmembrane region" description="Helical" evidence="2">
    <location>
        <begin position="1914"/>
        <end position="1933"/>
    </location>
</feature>
<feature type="compositionally biased region" description="Polar residues" evidence="1">
    <location>
        <begin position="1799"/>
        <end position="1811"/>
    </location>
</feature>
<name>A0A328PRK6_9MOLU</name>
<dbReference type="PROSITE" id="PS51257">
    <property type="entry name" value="PROKAR_LIPOPROTEIN"/>
    <property type="match status" value="1"/>
</dbReference>
<feature type="compositionally biased region" description="Basic and acidic residues" evidence="1">
    <location>
        <begin position="1338"/>
        <end position="1349"/>
    </location>
</feature>